<keyword evidence="7" id="KW-0472">Membrane</keyword>
<name>A0A6F8ZFF1_9FIRM</name>
<proteinExistence type="predicted"/>
<dbReference type="AlphaFoldDB" id="A0A6F8ZFF1"/>
<dbReference type="PROSITE" id="PS51296">
    <property type="entry name" value="RIESKE"/>
    <property type="match status" value="1"/>
</dbReference>
<evidence type="ECO:0000256" key="4">
    <source>
        <dbReference type="ARBA" id="ARBA00023014"/>
    </source>
</evidence>
<dbReference type="PANTHER" id="PTHR10134">
    <property type="entry name" value="CYTOCHROME B-C1 COMPLEX SUBUNIT RIESKE, MITOCHONDRIAL"/>
    <property type="match status" value="1"/>
</dbReference>
<keyword evidence="5" id="KW-1015">Disulfide bond</keyword>
<dbReference type="GO" id="GO:0016020">
    <property type="term" value="C:membrane"/>
    <property type="evidence" value="ECO:0007669"/>
    <property type="project" value="InterPro"/>
</dbReference>
<reference evidence="9 10" key="1">
    <citation type="submission" date="2020-02" db="EMBL/GenBank/DDBJ databases">
        <authorList>
            <person name="Hogendoorn C."/>
        </authorList>
    </citation>
    <scope>NUCLEOTIDE SEQUENCE [LARGE SCALE GENOMIC DNA]</scope>
    <source>
        <strain evidence="9">R501</strain>
    </source>
</reference>
<dbReference type="InterPro" id="IPR014349">
    <property type="entry name" value="Rieske_Fe-S_prot"/>
</dbReference>
<dbReference type="PRINTS" id="PR00162">
    <property type="entry name" value="RIESKE"/>
</dbReference>
<keyword evidence="7" id="KW-0812">Transmembrane</keyword>
<dbReference type="SUPFAM" id="SSF50022">
    <property type="entry name" value="ISP domain"/>
    <property type="match status" value="1"/>
</dbReference>
<dbReference type="InterPro" id="IPR005805">
    <property type="entry name" value="Rieske_Fe-S_prot_C"/>
</dbReference>
<dbReference type="EMBL" id="LR778114">
    <property type="protein sequence ID" value="CAB1128507.1"/>
    <property type="molecule type" value="Genomic_DNA"/>
</dbReference>
<dbReference type="GO" id="GO:0051537">
    <property type="term" value="F:2 iron, 2 sulfur cluster binding"/>
    <property type="evidence" value="ECO:0007669"/>
    <property type="project" value="UniProtKB-KW"/>
</dbReference>
<dbReference type="Pfam" id="PF00355">
    <property type="entry name" value="Rieske"/>
    <property type="match status" value="1"/>
</dbReference>
<accession>A0A6F8ZFF1</accession>
<dbReference type="InterPro" id="IPR017941">
    <property type="entry name" value="Rieske_2Fe-2S"/>
</dbReference>
<dbReference type="GO" id="GO:0016705">
    <property type="term" value="F:oxidoreductase activity, acting on paired donors, with incorporation or reduction of molecular oxygen"/>
    <property type="evidence" value="ECO:0007669"/>
    <property type="project" value="UniProtKB-ARBA"/>
</dbReference>
<keyword evidence="7" id="KW-1133">Transmembrane helix</keyword>
<evidence type="ECO:0000256" key="1">
    <source>
        <dbReference type="ARBA" id="ARBA00022714"/>
    </source>
</evidence>
<sequence>MAGKAPQKAGWTRRGFFNWVLNVVLGAIAILIAIPTVGTLIYPAFAKSPPTWVKLGPADDLQQLSLKAGNGSVGSVAKAPYTYLRVDHWAKQPDSDYAYLRYIGGSCLFFILSPICTHLGCHVNWVQSANQFHCPCHGSVYTIDGTNVSGPAPRPLGVFKWKMVGSDVYIAVESSTFTHAECRTSEADKEPCTRIS</sequence>
<dbReference type="KEGG" id="hfv:R50_1001"/>
<evidence type="ECO:0000256" key="2">
    <source>
        <dbReference type="ARBA" id="ARBA00022723"/>
    </source>
</evidence>
<organism evidence="9 10">
    <name type="scientific">Candidatus Hydrogenisulfobacillus filiaventi</name>
    <dbReference type="NCBI Taxonomy" id="2707344"/>
    <lineage>
        <taxon>Bacteria</taxon>
        <taxon>Bacillati</taxon>
        <taxon>Bacillota</taxon>
        <taxon>Clostridia</taxon>
        <taxon>Eubacteriales</taxon>
        <taxon>Clostridiales Family XVII. Incertae Sedis</taxon>
        <taxon>Candidatus Hydrogenisulfobacillus</taxon>
    </lineage>
</organism>
<evidence type="ECO:0000313" key="9">
    <source>
        <dbReference type="EMBL" id="CAB1128507.1"/>
    </source>
</evidence>
<dbReference type="Proteomes" id="UP000503399">
    <property type="component" value="Chromosome"/>
</dbReference>
<feature type="domain" description="Rieske" evidence="8">
    <location>
        <begin position="80"/>
        <end position="170"/>
    </location>
</feature>
<evidence type="ECO:0000256" key="6">
    <source>
        <dbReference type="ARBA" id="ARBA00034078"/>
    </source>
</evidence>
<dbReference type="InterPro" id="IPR036922">
    <property type="entry name" value="Rieske_2Fe-2S_sf"/>
</dbReference>
<dbReference type="GO" id="GO:0046872">
    <property type="term" value="F:metal ion binding"/>
    <property type="evidence" value="ECO:0007669"/>
    <property type="project" value="UniProtKB-KW"/>
</dbReference>
<keyword evidence="10" id="KW-1185">Reference proteome</keyword>
<dbReference type="Gene3D" id="2.102.10.10">
    <property type="entry name" value="Rieske [2Fe-2S] iron-sulphur domain"/>
    <property type="match status" value="1"/>
</dbReference>
<gene>
    <name evidence="9" type="ORF">R50_1001</name>
</gene>
<comment type="cofactor">
    <cofactor evidence="6">
        <name>[2Fe-2S] cluster</name>
        <dbReference type="ChEBI" id="CHEBI:190135"/>
    </cofactor>
</comment>
<evidence type="ECO:0000256" key="5">
    <source>
        <dbReference type="ARBA" id="ARBA00023157"/>
    </source>
</evidence>
<evidence type="ECO:0000256" key="7">
    <source>
        <dbReference type="SAM" id="Phobius"/>
    </source>
</evidence>
<keyword evidence="3" id="KW-0408">Iron</keyword>
<keyword evidence="1" id="KW-0001">2Fe-2S</keyword>
<evidence type="ECO:0000259" key="8">
    <source>
        <dbReference type="PROSITE" id="PS51296"/>
    </source>
</evidence>
<feature type="transmembrane region" description="Helical" evidence="7">
    <location>
        <begin position="99"/>
        <end position="121"/>
    </location>
</feature>
<evidence type="ECO:0000256" key="3">
    <source>
        <dbReference type="ARBA" id="ARBA00023004"/>
    </source>
</evidence>
<feature type="transmembrane region" description="Helical" evidence="7">
    <location>
        <begin position="20"/>
        <end position="45"/>
    </location>
</feature>
<keyword evidence="2" id="KW-0479">Metal-binding</keyword>
<dbReference type="GO" id="GO:0004497">
    <property type="term" value="F:monooxygenase activity"/>
    <property type="evidence" value="ECO:0007669"/>
    <property type="project" value="UniProtKB-ARBA"/>
</dbReference>
<protein>
    <submittedName>
        <fullName evidence="9">Rieske domain-containing protein</fullName>
    </submittedName>
</protein>
<keyword evidence="4" id="KW-0411">Iron-sulfur</keyword>
<evidence type="ECO:0000313" key="10">
    <source>
        <dbReference type="Proteomes" id="UP000503399"/>
    </source>
</evidence>